<evidence type="ECO:0000256" key="5">
    <source>
        <dbReference type="SAM" id="Phobius"/>
    </source>
</evidence>
<evidence type="ECO:0000256" key="3">
    <source>
        <dbReference type="ARBA" id="ARBA00022989"/>
    </source>
</evidence>
<protein>
    <submittedName>
        <fullName evidence="6">Isoprenylcysteine carboxylmethyltransferase family protein</fullName>
    </submittedName>
</protein>
<dbReference type="Gene3D" id="1.20.120.1630">
    <property type="match status" value="1"/>
</dbReference>
<keyword evidence="4 5" id="KW-0472">Membrane</keyword>
<gene>
    <name evidence="6" type="ORF">INT08_02960</name>
</gene>
<feature type="transmembrane region" description="Helical" evidence="5">
    <location>
        <begin position="115"/>
        <end position="135"/>
    </location>
</feature>
<dbReference type="EMBL" id="JADGII010000003">
    <property type="protein sequence ID" value="MBF0636143.1"/>
    <property type="molecule type" value="Genomic_DNA"/>
</dbReference>
<evidence type="ECO:0000256" key="4">
    <source>
        <dbReference type="ARBA" id="ARBA00023136"/>
    </source>
</evidence>
<name>A0ABR9XQM6_9CHLB</name>
<evidence type="ECO:0000313" key="6">
    <source>
        <dbReference type="EMBL" id="MBF0636143.1"/>
    </source>
</evidence>
<dbReference type="InterPro" id="IPR007318">
    <property type="entry name" value="Phopholipid_MeTrfase"/>
</dbReference>
<organism evidence="6 7">
    <name type="scientific">Prosthecochloris ethylica</name>
    <dbReference type="NCBI Taxonomy" id="2743976"/>
    <lineage>
        <taxon>Bacteria</taxon>
        <taxon>Pseudomonadati</taxon>
        <taxon>Chlorobiota</taxon>
        <taxon>Chlorobiia</taxon>
        <taxon>Chlorobiales</taxon>
        <taxon>Chlorobiaceae</taxon>
        <taxon>Prosthecochloris</taxon>
    </lineage>
</organism>
<dbReference type="PANTHER" id="PTHR12714:SF24">
    <property type="entry name" value="SLR1182 PROTEIN"/>
    <property type="match status" value="1"/>
</dbReference>
<evidence type="ECO:0000256" key="2">
    <source>
        <dbReference type="ARBA" id="ARBA00022692"/>
    </source>
</evidence>
<accession>A0ABR9XQM6</accession>
<feature type="transmembrane region" description="Helical" evidence="5">
    <location>
        <begin position="20"/>
        <end position="40"/>
    </location>
</feature>
<keyword evidence="7" id="KW-1185">Reference proteome</keyword>
<dbReference type="Proteomes" id="UP000619838">
    <property type="component" value="Unassembled WGS sequence"/>
</dbReference>
<dbReference type="PANTHER" id="PTHR12714">
    <property type="entry name" value="PROTEIN-S ISOPRENYLCYSTEINE O-METHYLTRANSFERASE"/>
    <property type="match status" value="1"/>
</dbReference>
<dbReference type="RefSeq" id="WP_114607565.1">
    <property type="nucleotide sequence ID" value="NZ_JABVZQ010000006.1"/>
</dbReference>
<reference evidence="6 7" key="1">
    <citation type="journal article" date="2020" name="Microorganisms">
        <title>Simultaneous Genome Sequencing of Prosthecochloris ethylica and Desulfuromonas acetoxidans within a Syntrophic Mixture Reveals Unique Pili and Protein Interactions.</title>
        <authorList>
            <person name="Kyndt J.A."/>
            <person name="Van Beeumen J.J."/>
            <person name="Meyer T.E."/>
        </authorList>
    </citation>
    <scope>NUCLEOTIDE SEQUENCE [LARGE SCALE GENOMIC DNA]</scope>
    <source>
        <strain evidence="6 7">N3</strain>
    </source>
</reference>
<evidence type="ECO:0000313" key="7">
    <source>
        <dbReference type="Proteomes" id="UP000619838"/>
    </source>
</evidence>
<evidence type="ECO:0000256" key="1">
    <source>
        <dbReference type="ARBA" id="ARBA00004127"/>
    </source>
</evidence>
<dbReference type="Pfam" id="PF04191">
    <property type="entry name" value="PEMT"/>
    <property type="match status" value="1"/>
</dbReference>
<comment type="subcellular location">
    <subcellularLocation>
        <location evidence="1">Endomembrane system</location>
        <topology evidence="1">Multi-pass membrane protein</topology>
    </subcellularLocation>
</comment>
<feature type="transmembrane region" description="Helical" evidence="5">
    <location>
        <begin position="52"/>
        <end position="75"/>
    </location>
</feature>
<keyword evidence="2 5" id="KW-0812">Transmembrane</keyword>
<sequence>MNNQKKRNNPWWHGKKGEHLVLLQFLILVTFVILPEWRPGSLHNMQAVASELRLGILAVCGLLALLFGGLGSHTIREYVTPLPYPVDHNELVQHGIYAYVRHPLYSSQLIAGLGWSIYTLSLSHLLLLAVAFLFFDVKASKEELWLTERHPEYRTYAAKVKKFIPWVY</sequence>
<comment type="caution">
    <text evidence="6">The sequence shown here is derived from an EMBL/GenBank/DDBJ whole genome shotgun (WGS) entry which is preliminary data.</text>
</comment>
<keyword evidence="3 5" id="KW-1133">Transmembrane helix</keyword>
<proteinExistence type="predicted"/>